<reference evidence="3 4" key="1">
    <citation type="submission" date="2017-08" db="EMBL/GenBank/DDBJ databases">
        <title>Draft genome sequence of filamentous cyanobacterium Calothrix elsteri CCALA 953.</title>
        <authorList>
            <person name="Gagunashvili A.N."/>
            <person name="Elster J."/>
            <person name="Andresson O.S."/>
        </authorList>
    </citation>
    <scope>NUCLEOTIDE SEQUENCE [LARGE SCALE GENOMIC DNA]</scope>
    <source>
        <strain evidence="3 4">CCALA 953</strain>
    </source>
</reference>
<evidence type="ECO:0000313" key="4">
    <source>
        <dbReference type="Proteomes" id="UP000218238"/>
    </source>
</evidence>
<comment type="caution">
    <text evidence="3">The sequence shown here is derived from an EMBL/GenBank/DDBJ whole genome shotgun (WGS) entry which is preliminary data.</text>
</comment>
<organism evidence="3 4">
    <name type="scientific">Brunnivagina elsteri CCALA 953</name>
    <dbReference type="NCBI Taxonomy" id="987040"/>
    <lineage>
        <taxon>Bacteria</taxon>
        <taxon>Bacillati</taxon>
        <taxon>Cyanobacteriota</taxon>
        <taxon>Cyanophyceae</taxon>
        <taxon>Nostocales</taxon>
        <taxon>Calotrichaceae</taxon>
        <taxon>Brunnivagina</taxon>
    </lineage>
</organism>
<evidence type="ECO:0000256" key="1">
    <source>
        <dbReference type="SAM" id="MobiDB-lite"/>
    </source>
</evidence>
<sequence>MNIKPKINFFQYLSQKDKIQTQHRQRYLGIALAKLTKVIAGGLLATGYFALLLPATSQTTLATNKPSADLGKELVGQIRECVQGKLANPPVNQQALQAISMRCVFEVAVLEKNGKVRTDASDRVSALFTATGFKPSKPSSKRRASNLGFPSRYD</sequence>
<dbReference type="RefSeq" id="WP_095723799.1">
    <property type="nucleotide sequence ID" value="NZ_NTFS01000318.1"/>
</dbReference>
<gene>
    <name evidence="3" type="ORF">CK510_22420</name>
</gene>
<dbReference type="AlphaFoldDB" id="A0A2A2TE05"/>
<feature type="transmembrane region" description="Helical" evidence="2">
    <location>
        <begin position="27"/>
        <end position="51"/>
    </location>
</feature>
<evidence type="ECO:0000313" key="3">
    <source>
        <dbReference type="EMBL" id="PAX51876.1"/>
    </source>
</evidence>
<proteinExistence type="predicted"/>
<dbReference type="Proteomes" id="UP000218238">
    <property type="component" value="Unassembled WGS sequence"/>
</dbReference>
<keyword evidence="2" id="KW-1133">Transmembrane helix</keyword>
<name>A0A2A2TE05_9CYAN</name>
<keyword evidence="2" id="KW-0812">Transmembrane</keyword>
<keyword evidence="4" id="KW-1185">Reference proteome</keyword>
<keyword evidence="2" id="KW-0472">Membrane</keyword>
<feature type="region of interest" description="Disordered" evidence="1">
    <location>
        <begin position="134"/>
        <end position="154"/>
    </location>
</feature>
<evidence type="ECO:0000256" key="2">
    <source>
        <dbReference type="SAM" id="Phobius"/>
    </source>
</evidence>
<protein>
    <submittedName>
        <fullName evidence="3">Uncharacterized protein</fullName>
    </submittedName>
</protein>
<accession>A0A2A2TE05</accession>
<dbReference type="EMBL" id="NTFS01000318">
    <property type="protein sequence ID" value="PAX51876.1"/>
    <property type="molecule type" value="Genomic_DNA"/>
</dbReference>
<dbReference type="OrthoDB" id="947490at2"/>